<feature type="compositionally biased region" description="Acidic residues" evidence="1">
    <location>
        <begin position="347"/>
        <end position="360"/>
    </location>
</feature>
<proteinExistence type="predicted"/>
<keyword evidence="4" id="KW-1185">Reference proteome</keyword>
<name>A0AAN7UTC7_9PEZI</name>
<reference evidence="3 4" key="1">
    <citation type="submission" date="2023-10" db="EMBL/GenBank/DDBJ databases">
        <title>Draft genome sequence of Xylaria bambusicola isolate GMP-LS, the root and basal stem rot pathogen of sugarcane in Indonesia.</title>
        <authorList>
            <person name="Selvaraj P."/>
            <person name="Muralishankar V."/>
            <person name="Muruganantham S."/>
            <person name="Sp S."/>
            <person name="Haryani S."/>
            <person name="Lau K.J.X."/>
            <person name="Naqvi N.I."/>
        </authorList>
    </citation>
    <scope>NUCLEOTIDE SEQUENCE [LARGE SCALE GENOMIC DNA]</scope>
    <source>
        <strain evidence="3">GMP-LS</strain>
    </source>
</reference>
<feature type="compositionally biased region" description="Acidic residues" evidence="1">
    <location>
        <begin position="304"/>
        <end position="318"/>
    </location>
</feature>
<dbReference type="InterPro" id="IPR010730">
    <property type="entry name" value="HET"/>
</dbReference>
<accession>A0AAN7UTC7</accession>
<feature type="domain" description="Heterokaryon incompatibility" evidence="2">
    <location>
        <begin position="73"/>
        <end position="227"/>
    </location>
</feature>
<evidence type="ECO:0000313" key="3">
    <source>
        <dbReference type="EMBL" id="KAK5635397.1"/>
    </source>
</evidence>
<dbReference type="EMBL" id="JAWHQM010000052">
    <property type="protein sequence ID" value="KAK5635397.1"/>
    <property type="molecule type" value="Genomic_DNA"/>
</dbReference>
<dbReference type="AlphaFoldDB" id="A0AAN7UTC7"/>
<evidence type="ECO:0000256" key="1">
    <source>
        <dbReference type="SAM" id="MobiDB-lite"/>
    </source>
</evidence>
<dbReference type="PANTHER" id="PTHR33112:SF16">
    <property type="entry name" value="HETEROKARYON INCOMPATIBILITY DOMAIN-CONTAINING PROTEIN"/>
    <property type="match status" value="1"/>
</dbReference>
<dbReference type="PANTHER" id="PTHR33112">
    <property type="entry name" value="DOMAIN PROTEIN, PUTATIVE-RELATED"/>
    <property type="match status" value="1"/>
</dbReference>
<protein>
    <recommendedName>
        <fullName evidence="2">Heterokaryon incompatibility domain-containing protein</fullName>
    </recommendedName>
</protein>
<organism evidence="3 4">
    <name type="scientific">Xylaria bambusicola</name>
    <dbReference type="NCBI Taxonomy" id="326684"/>
    <lineage>
        <taxon>Eukaryota</taxon>
        <taxon>Fungi</taxon>
        <taxon>Dikarya</taxon>
        <taxon>Ascomycota</taxon>
        <taxon>Pezizomycotina</taxon>
        <taxon>Sordariomycetes</taxon>
        <taxon>Xylariomycetidae</taxon>
        <taxon>Xylariales</taxon>
        <taxon>Xylariaceae</taxon>
        <taxon>Xylaria</taxon>
    </lineage>
</organism>
<comment type="caution">
    <text evidence="3">The sequence shown here is derived from an EMBL/GenBank/DDBJ whole genome shotgun (WGS) entry which is preliminary data.</text>
</comment>
<evidence type="ECO:0000313" key="4">
    <source>
        <dbReference type="Proteomes" id="UP001305414"/>
    </source>
</evidence>
<feature type="region of interest" description="Disordered" evidence="1">
    <location>
        <begin position="296"/>
        <end position="318"/>
    </location>
</feature>
<dbReference type="Pfam" id="PF06985">
    <property type="entry name" value="HET"/>
    <property type="match status" value="1"/>
</dbReference>
<dbReference type="Proteomes" id="UP001305414">
    <property type="component" value="Unassembled WGS sequence"/>
</dbReference>
<gene>
    <name evidence="3" type="ORF">RRF57_011109</name>
</gene>
<evidence type="ECO:0000259" key="2">
    <source>
        <dbReference type="Pfam" id="PF06985"/>
    </source>
</evidence>
<feature type="region of interest" description="Disordered" evidence="1">
    <location>
        <begin position="339"/>
        <end position="363"/>
    </location>
</feature>
<sequence length="600" mass="67468">MSQDEFPDDTALGTASPRAFKTAHAWLENCQRHHSLCGKEETTVPVLPTRVIDVGDDSTEPHLHIGNGERAPYLALSYCQDSSSDTITTIGTLQAHMDSIILSSLPLTLREAILATRELGFRFLWVDVLCIIQDNTSDRERETQQMTAIYANAILTLSAHDSGDLQGGLYRPRKDRITSPVQISLRAPKRYQAERLPHQRSYYVLPVHGEKELFSPGPVDTQAWTLQQQLLSTRILHWGPGILFWECLSSHGSESDPEGHTHPYNSSCTNFMDVRHRKRIVQGRAEISDLSYHKWTSDDGQVCEPDDSDEESESPVEEIEELIASRQLPLLDEENPSLEAEAKGADESDIEDEDPETNEEPDLKKITYLEWQKLVSQYSALALPKPTDKIPAFLGLSEIMARTLEDEFVIGVWKKSHFLPSLLWAVTKPGGRSRNENYPSWTWASVDGKVHYPVDPSRIKWEPSMATLDVQVPSAAQDHGTGSIVLRSTMRKFPKEFKFWRYENFLLNPLMTYAFGRSNEWRTKSSKELQEQLLVVEGSRDLRASSGGWEGAGNEIYCLVIARIGATPPPNVGHPAFLGGRPKSLVCLVSHPCATRRRTA</sequence>